<accession>A0ACC2PSX2</accession>
<dbReference type="Proteomes" id="UP001239111">
    <property type="component" value="Chromosome 1"/>
</dbReference>
<evidence type="ECO:0000313" key="2">
    <source>
        <dbReference type="Proteomes" id="UP001239111"/>
    </source>
</evidence>
<name>A0ACC2PSX2_9HYME</name>
<gene>
    <name evidence="1" type="ORF">QAD02_022306</name>
</gene>
<keyword evidence="2" id="KW-1185">Reference proteome</keyword>
<reference evidence="1" key="1">
    <citation type="submission" date="2023-04" db="EMBL/GenBank/DDBJ databases">
        <title>A chromosome-level genome assembly of the parasitoid wasp Eretmocerus hayati.</title>
        <authorList>
            <person name="Zhong Y."/>
            <person name="Liu S."/>
            <person name="Liu Y."/>
        </authorList>
    </citation>
    <scope>NUCLEOTIDE SEQUENCE</scope>
    <source>
        <strain evidence="1">ZJU_SS_LIU_2023</strain>
    </source>
</reference>
<dbReference type="EMBL" id="CM056741">
    <property type="protein sequence ID" value="KAJ8686512.1"/>
    <property type="molecule type" value="Genomic_DNA"/>
</dbReference>
<evidence type="ECO:0000313" key="1">
    <source>
        <dbReference type="EMBL" id="KAJ8686512.1"/>
    </source>
</evidence>
<sequence length="829" mass="91549">MNATAENANDDVDDFVPFEGERFTMFDWGLLKNMAKSVKGNLLVSPVSLKLALTLLYEGAQDETAQELADVMHLPIGRSATRDKFSSIIKSLQTQRPEYALNIGTRIFMDNSIKPRQRYGAIAKSFYNTDVLSTNFSDTRSSAELVNNFVKNITDGLISKVIENDEQLKDSLMVVTSAMFFKGRWHRQPFRSSDTKMGTFYMSDEKTTLQVPFMRASSKFYLVTSDELDAKILRLPYAGHKFSMFFVLPLNRGKLDEVVKKINPFIINKSMWLMQEVPADIIIPKFKFDFTSHLENNLRELGIRDIFDDTATLTGILRSRSTSRRLTVSDIIQKAGIEVSEEGTVAYTATEVELGNKMSDETFHANHPFLFYIEDESTGSILFMGVVNNPRERTGIVEPAMQSPSTTPSLLASPSSQPPPIPNRTGDADDKDTDNDEVTGGSALGTGIVDRQNFFGIELLQAVNEAETGNVIVGTSGIKAALMTLVEAAAGRTRQEILSTLRLPADIQGIRNIASSTAFSLREAGGIELQTAIKLWLGKEVSLKKDYADALQHYYRAELQSVNFFDQSTAIKAINDWAKRSTHGRINSIVDKSLQPDTRMLITSSVFFNGTWQQSFDKTATRSRCFNVPNLGCKQVPLMESIAHYNYAEIPALDAQAIQIPYMGGRASMLVLLPRRIGTQALTDLSRDLAFTPISSVLASLKSTEVLLQLPRFSAASKLELAPSLEKLGIRDLFGLKADLSVAFSGGVKVGEVVHNALIEVTEEGTVAAAVTGISVVPLMGSTMTYFRADRPFIFFILVQQQGSKEASILFAGRFVQPETEANASTRTA</sequence>
<protein>
    <submittedName>
        <fullName evidence="1">Uncharacterized protein</fullName>
    </submittedName>
</protein>
<proteinExistence type="predicted"/>
<organism evidence="1 2">
    <name type="scientific">Eretmocerus hayati</name>
    <dbReference type="NCBI Taxonomy" id="131215"/>
    <lineage>
        <taxon>Eukaryota</taxon>
        <taxon>Metazoa</taxon>
        <taxon>Ecdysozoa</taxon>
        <taxon>Arthropoda</taxon>
        <taxon>Hexapoda</taxon>
        <taxon>Insecta</taxon>
        <taxon>Pterygota</taxon>
        <taxon>Neoptera</taxon>
        <taxon>Endopterygota</taxon>
        <taxon>Hymenoptera</taxon>
        <taxon>Apocrita</taxon>
        <taxon>Proctotrupomorpha</taxon>
        <taxon>Chalcidoidea</taxon>
        <taxon>Aphelinidae</taxon>
        <taxon>Aphelininae</taxon>
        <taxon>Eretmocerus</taxon>
    </lineage>
</organism>
<comment type="caution">
    <text evidence="1">The sequence shown here is derived from an EMBL/GenBank/DDBJ whole genome shotgun (WGS) entry which is preliminary data.</text>
</comment>